<accession>A0A0A3JT90</accession>
<dbReference type="Gene3D" id="1.10.4100.10">
    <property type="entry name" value="2-methylcitrate dehydratase PrpD"/>
    <property type="match status" value="1"/>
</dbReference>
<gene>
    <name evidence="4" type="ORF">CD30_12755</name>
</gene>
<dbReference type="SUPFAM" id="SSF103378">
    <property type="entry name" value="2-methylcitrate dehydratase PrpD"/>
    <property type="match status" value="1"/>
</dbReference>
<dbReference type="InterPro" id="IPR045336">
    <property type="entry name" value="MmgE_PrpD_N"/>
</dbReference>
<evidence type="ECO:0008006" key="6">
    <source>
        <dbReference type="Google" id="ProtNLM"/>
    </source>
</evidence>
<evidence type="ECO:0000259" key="2">
    <source>
        <dbReference type="Pfam" id="PF03972"/>
    </source>
</evidence>
<dbReference type="InterPro" id="IPR005656">
    <property type="entry name" value="MmgE_PrpD"/>
</dbReference>
<feature type="domain" description="MmgE/PrpD C-terminal" evidence="3">
    <location>
        <begin position="266"/>
        <end position="410"/>
    </location>
</feature>
<feature type="domain" description="MmgE/PrpD N-terminal" evidence="2">
    <location>
        <begin position="7"/>
        <end position="239"/>
    </location>
</feature>
<dbReference type="PANTHER" id="PTHR16943">
    <property type="entry name" value="2-METHYLCITRATE DEHYDRATASE-RELATED"/>
    <property type="match status" value="1"/>
</dbReference>
<evidence type="ECO:0000313" key="5">
    <source>
        <dbReference type="Proteomes" id="UP000030595"/>
    </source>
</evidence>
<evidence type="ECO:0000313" key="4">
    <source>
        <dbReference type="EMBL" id="KGR90232.1"/>
    </source>
</evidence>
<dbReference type="InterPro" id="IPR042188">
    <property type="entry name" value="MmgE/PrpD_sf_2"/>
</dbReference>
<dbReference type="RefSeq" id="WP_036177385.1">
    <property type="nucleotide sequence ID" value="NZ_AVCZ01000023.1"/>
</dbReference>
<dbReference type="GO" id="GO:0016829">
    <property type="term" value="F:lyase activity"/>
    <property type="evidence" value="ECO:0007669"/>
    <property type="project" value="InterPro"/>
</dbReference>
<organism evidence="4 5">
    <name type="scientific">Ureibacillus massiliensis 4400831 = CIP 108448 = CCUG 49529</name>
    <dbReference type="NCBI Taxonomy" id="1211035"/>
    <lineage>
        <taxon>Bacteria</taxon>
        <taxon>Bacillati</taxon>
        <taxon>Bacillota</taxon>
        <taxon>Bacilli</taxon>
        <taxon>Bacillales</taxon>
        <taxon>Caryophanaceae</taxon>
        <taxon>Ureibacillus</taxon>
    </lineage>
</organism>
<evidence type="ECO:0000259" key="3">
    <source>
        <dbReference type="Pfam" id="PF19305"/>
    </source>
</evidence>
<dbReference type="InterPro" id="IPR045337">
    <property type="entry name" value="MmgE_PrpD_C"/>
</dbReference>
<dbReference type="InterPro" id="IPR036148">
    <property type="entry name" value="MmgE/PrpD_sf"/>
</dbReference>
<dbReference type="Gene3D" id="3.30.1330.120">
    <property type="entry name" value="2-methylcitrate dehydratase PrpD"/>
    <property type="match status" value="1"/>
</dbReference>
<dbReference type="EMBL" id="JPVQ01000023">
    <property type="protein sequence ID" value="KGR90232.1"/>
    <property type="molecule type" value="Genomic_DNA"/>
</dbReference>
<protein>
    <recommendedName>
        <fullName evidence="6">2-methylcitrate dehydratase</fullName>
    </recommendedName>
</protein>
<keyword evidence="5" id="KW-1185">Reference proteome</keyword>
<comment type="similarity">
    <text evidence="1">Belongs to the PrpD family.</text>
</comment>
<proteinExistence type="inferred from homology"/>
<dbReference type="Pfam" id="PF03972">
    <property type="entry name" value="MmgE_PrpD_N"/>
    <property type="match status" value="1"/>
</dbReference>
<evidence type="ECO:0000256" key="1">
    <source>
        <dbReference type="ARBA" id="ARBA00006174"/>
    </source>
</evidence>
<comment type="caution">
    <text evidence="4">The sequence shown here is derived from an EMBL/GenBank/DDBJ whole genome shotgun (WGS) entry which is preliminary data.</text>
</comment>
<reference evidence="4 5" key="1">
    <citation type="submission" date="2014-02" db="EMBL/GenBank/DDBJ databases">
        <title>Draft genome sequence of Lysinibacillus massiliensis CCUG 49529.</title>
        <authorList>
            <person name="Zhang F."/>
            <person name="Wang G."/>
            <person name="Zhang L."/>
        </authorList>
    </citation>
    <scope>NUCLEOTIDE SEQUENCE [LARGE SCALE GENOMIC DNA]</scope>
    <source>
        <strain evidence="4 5">CCUG 49529</strain>
    </source>
</reference>
<dbReference type="AlphaFoldDB" id="A0A0A3JT90"/>
<dbReference type="eggNOG" id="COG2079">
    <property type="taxonomic scope" value="Bacteria"/>
</dbReference>
<dbReference type="Proteomes" id="UP000030595">
    <property type="component" value="Unassembled WGS sequence"/>
</dbReference>
<dbReference type="OrthoDB" id="9795089at2"/>
<dbReference type="InterPro" id="IPR042183">
    <property type="entry name" value="MmgE/PrpD_sf_1"/>
</dbReference>
<dbReference type="PANTHER" id="PTHR16943:SF8">
    <property type="entry name" value="2-METHYLCITRATE DEHYDRATASE"/>
    <property type="match status" value="1"/>
</dbReference>
<name>A0A0A3JT90_9BACL</name>
<sequence length="438" mass="47939">MSLTEKFVDKIYHATPDGEAIECAKLGVLDYLTSSYAGKDDAGVHKLLKLIELEGGFQVSPIIGQGRKSTPLQSALVNGFLAHALDFDDVHTEVRGHPSAVLLSTLLALASTNDVTGKRFLEAYVVGVEVMARIARAVKDSHYEKGWHNTGTIGVLAAALAGGYMLQFSRDQLAQALGFAATQSSGLRCHFGTETKPLHAGLAARAAVLSVNLTMVNFVNNSNSFDGKGNYFEVYGEGTENYSSTLLDGWNDSWKIASPGLWFKIYPFCSAAYFGADAALRIGKLNVEDIQEIIITFSNNTDAALIHHNPKTGEQGRFSIEYIVSLILQGQPLEFKQFEGSPIDSVSQTIINKTVRQNVKEPSTVPRYTKVKIVFKNGDMIEETSTTPKGSPNNKVTKQEIIEKCKSILKNEELEEKWMESIFTLNDATDLSDLLCLI</sequence>
<dbReference type="Pfam" id="PF19305">
    <property type="entry name" value="MmgE_PrpD_C"/>
    <property type="match status" value="1"/>
</dbReference>